<sequence length="222" mass="24122">MAVSVFGNPITNSTLERTPEFAGKKNVQKIDRARAALSIINSDGKHGSSLQHVENLKETLGTIAGVNVVTIGSVFNATGDTVSFVTHHDWVGENALPPYPKVIENGQSGGFLHVTKSNVIIPPGKVRGSAGAVVYRGQNVFGVDCDVLLAWNNPSDSSLKKTAYTEVQERGYFGKVDWQIIYEKLKESGNKSESKWNGFVSNVKIRKIGEFTAFEAVLKLID</sequence>
<reference evidence="1" key="1">
    <citation type="journal article" date="2021" name="Front. Plant Sci.">
        <title>Chromosome-Scale Genome Assembly for Chinese Sour Jujube and Insights Into Its Genome Evolution and Domestication Signature.</title>
        <authorList>
            <person name="Shen L.-Y."/>
            <person name="Luo H."/>
            <person name="Wang X.-L."/>
            <person name="Wang X.-M."/>
            <person name="Qiu X.-J."/>
            <person name="Liu H."/>
            <person name="Zhou S.-S."/>
            <person name="Jia K.-H."/>
            <person name="Nie S."/>
            <person name="Bao Y.-T."/>
            <person name="Zhang R.-G."/>
            <person name="Yun Q.-Z."/>
            <person name="Chai Y.-H."/>
            <person name="Lu J.-Y."/>
            <person name="Li Y."/>
            <person name="Zhao S.-W."/>
            <person name="Mao J.-F."/>
            <person name="Jia S.-G."/>
            <person name="Mao Y.-M."/>
        </authorList>
    </citation>
    <scope>NUCLEOTIDE SEQUENCE</scope>
    <source>
        <strain evidence="1">AT0</strain>
        <tissue evidence="1">Leaf</tissue>
    </source>
</reference>
<dbReference type="PANTHER" id="PTHR36482">
    <property type="entry name" value="OSJNBA0024J22.15 PROTEIN"/>
    <property type="match status" value="1"/>
</dbReference>
<dbReference type="OrthoDB" id="2617878at2759"/>
<gene>
    <name evidence="1" type="ORF">FEM48_Zijuj07G0027200</name>
</gene>
<evidence type="ECO:0000313" key="1">
    <source>
        <dbReference type="EMBL" id="KAH7521382.1"/>
    </source>
</evidence>
<name>A0A978V1Z9_ZIZJJ</name>
<dbReference type="Pfam" id="PF21230">
    <property type="entry name" value="Nakanori"/>
    <property type="match status" value="1"/>
</dbReference>
<comment type="caution">
    <text evidence="1">The sequence shown here is derived from an EMBL/GenBank/DDBJ whole genome shotgun (WGS) entry which is preliminary data.</text>
</comment>
<protein>
    <recommendedName>
        <fullName evidence="3">23 kDa jasmonate-induced protein-like</fullName>
    </recommendedName>
</protein>
<proteinExistence type="predicted"/>
<dbReference type="PANTHER" id="PTHR36482:SF5">
    <property type="entry name" value="23 KDA JASMONATE-INDUCED PROTEIN-LIKE"/>
    <property type="match status" value="1"/>
</dbReference>
<dbReference type="InterPro" id="IPR053085">
    <property type="entry name" value="Jasmonate-induced_protein"/>
</dbReference>
<organism evidence="1 2">
    <name type="scientific">Ziziphus jujuba var. spinosa</name>
    <dbReference type="NCBI Taxonomy" id="714518"/>
    <lineage>
        <taxon>Eukaryota</taxon>
        <taxon>Viridiplantae</taxon>
        <taxon>Streptophyta</taxon>
        <taxon>Embryophyta</taxon>
        <taxon>Tracheophyta</taxon>
        <taxon>Spermatophyta</taxon>
        <taxon>Magnoliopsida</taxon>
        <taxon>eudicotyledons</taxon>
        <taxon>Gunneridae</taxon>
        <taxon>Pentapetalae</taxon>
        <taxon>rosids</taxon>
        <taxon>fabids</taxon>
        <taxon>Rosales</taxon>
        <taxon>Rhamnaceae</taxon>
        <taxon>Paliureae</taxon>
        <taxon>Ziziphus</taxon>
    </lineage>
</organism>
<accession>A0A978V1Z9</accession>
<dbReference type="AlphaFoldDB" id="A0A978V1Z9"/>
<dbReference type="EMBL" id="JAEACU010000007">
    <property type="protein sequence ID" value="KAH7521382.1"/>
    <property type="molecule type" value="Genomic_DNA"/>
</dbReference>
<evidence type="ECO:0000313" key="2">
    <source>
        <dbReference type="Proteomes" id="UP000813462"/>
    </source>
</evidence>
<dbReference type="InterPro" id="IPR049065">
    <property type="entry name" value="Nakanori"/>
</dbReference>
<evidence type="ECO:0008006" key="3">
    <source>
        <dbReference type="Google" id="ProtNLM"/>
    </source>
</evidence>
<dbReference type="Proteomes" id="UP000813462">
    <property type="component" value="Unassembled WGS sequence"/>
</dbReference>